<organism evidence="1 2">
    <name type="scientific">Helianthus annuus</name>
    <name type="common">Common sunflower</name>
    <dbReference type="NCBI Taxonomy" id="4232"/>
    <lineage>
        <taxon>Eukaryota</taxon>
        <taxon>Viridiplantae</taxon>
        <taxon>Streptophyta</taxon>
        <taxon>Embryophyta</taxon>
        <taxon>Tracheophyta</taxon>
        <taxon>Spermatophyta</taxon>
        <taxon>Magnoliopsida</taxon>
        <taxon>eudicotyledons</taxon>
        <taxon>Gunneridae</taxon>
        <taxon>Pentapetalae</taxon>
        <taxon>asterids</taxon>
        <taxon>campanulids</taxon>
        <taxon>Asterales</taxon>
        <taxon>Asteraceae</taxon>
        <taxon>Asteroideae</taxon>
        <taxon>Heliantheae alliance</taxon>
        <taxon>Heliantheae</taxon>
        <taxon>Helianthus</taxon>
    </lineage>
</organism>
<dbReference type="InterPro" id="IPR033275">
    <property type="entry name" value="MARCH-like"/>
</dbReference>
<protein>
    <submittedName>
        <fullName evidence="1">E3 ubiquitin-protein ligase MARCH</fullName>
    </submittedName>
</protein>
<comment type="caution">
    <text evidence="1">The sequence shown here is derived from an EMBL/GenBank/DDBJ whole genome shotgun (WGS) entry which is preliminary data.</text>
</comment>
<keyword evidence="2" id="KW-1185">Reference proteome</keyword>
<dbReference type="Pfam" id="PF12428">
    <property type="entry name" value="DUF3675"/>
    <property type="match status" value="1"/>
</dbReference>
<dbReference type="Gramene" id="mRNA:HanXRQr2_Chr17g0792891">
    <property type="protein sequence ID" value="mRNA:HanXRQr2_Chr17g0792891"/>
    <property type="gene ID" value="HanXRQr2_Chr17g0792891"/>
</dbReference>
<dbReference type="Gene3D" id="3.30.40.10">
    <property type="entry name" value="Zinc/RING finger domain, C3HC4 (zinc finger)"/>
    <property type="match status" value="1"/>
</dbReference>
<dbReference type="InterPro" id="IPR013083">
    <property type="entry name" value="Znf_RING/FYVE/PHD"/>
</dbReference>
<dbReference type="InterPro" id="IPR022143">
    <property type="entry name" value="DUF3675"/>
</dbReference>
<evidence type="ECO:0000313" key="1">
    <source>
        <dbReference type="EMBL" id="KAF5754580.1"/>
    </source>
</evidence>
<sequence>MQFAHRKCIQKCCNKIGDITCEICNQFYSLDYTIPPARTNPDVMTIDIRHAWGPQIDLRDAHFLDFDSENHFLELDYEDYGVGSHNNNAYLRFMALIVSEKQVSCHKFYKRSYKRIIFCLN</sequence>
<evidence type="ECO:0000313" key="2">
    <source>
        <dbReference type="Proteomes" id="UP000215914"/>
    </source>
</evidence>
<dbReference type="EMBL" id="MNCJ02000332">
    <property type="protein sequence ID" value="KAF5754580.1"/>
    <property type="molecule type" value="Genomic_DNA"/>
</dbReference>
<accession>A0A9K3DGI8</accession>
<name>A0A9K3DGI8_HELAN</name>
<dbReference type="PANTHER" id="PTHR23012">
    <property type="entry name" value="RING/FYVE/PHD ZINC FINGER DOMAIN-CONTAINING"/>
    <property type="match status" value="1"/>
</dbReference>
<gene>
    <name evidence="1" type="ORF">HanXRQr2_Chr17g0792891</name>
</gene>
<reference evidence="1" key="1">
    <citation type="journal article" date="2017" name="Nature">
        <title>The sunflower genome provides insights into oil metabolism, flowering and Asterid evolution.</title>
        <authorList>
            <person name="Badouin H."/>
            <person name="Gouzy J."/>
            <person name="Grassa C.J."/>
            <person name="Murat F."/>
            <person name="Staton S.E."/>
            <person name="Cottret L."/>
            <person name="Lelandais-Briere C."/>
            <person name="Owens G.L."/>
            <person name="Carrere S."/>
            <person name="Mayjonade B."/>
            <person name="Legrand L."/>
            <person name="Gill N."/>
            <person name="Kane N.C."/>
            <person name="Bowers J.E."/>
            <person name="Hubner S."/>
            <person name="Bellec A."/>
            <person name="Berard A."/>
            <person name="Berges H."/>
            <person name="Blanchet N."/>
            <person name="Boniface M.C."/>
            <person name="Brunel D."/>
            <person name="Catrice O."/>
            <person name="Chaidir N."/>
            <person name="Claudel C."/>
            <person name="Donnadieu C."/>
            <person name="Faraut T."/>
            <person name="Fievet G."/>
            <person name="Helmstetter N."/>
            <person name="King M."/>
            <person name="Knapp S.J."/>
            <person name="Lai Z."/>
            <person name="Le Paslier M.C."/>
            <person name="Lippi Y."/>
            <person name="Lorenzon L."/>
            <person name="Mandel J.R."/>
            <person name="Marage G."/>
            <person name="Marchand G."/>
            <person name="Marquand E."/>
            <person name="Bret-Mestries E."/>
            <person name="Morien E."/>
            <person name="Nambeesan S."/>
            <person name="Nguyen T."/>
            <person name="Pegot-Espagnet P."/>
            <person name="Pouilly N."/>
            <person name="Raftis F."/>
            <person name="Sallet E."/>
            <person name="Schiex T."/>
            <person name="Thomas J."/>
            <person name="Vandecasteele C."/>
            <person name="Vares D."/>
            <person name="Vear F."/>
            <person name="Vautrin S."/>
            <person name="Crespi M."/>
            <person name="Mangin B."/>
            <person name="Burke J.M."/>
            <person name="Salse J."/>
            <person name="Munos S."/>
            <person name="Vincourt P."/>
            <person name="Rieseberg L.H."/>
            <person name="Langlade N.B."/>
        </authorList>
    </citation>
    <scope>NUCLEOTIDE SEQUENCE</scope>
    <source>
        <tissue evidence="1">Leaves</tissue>
    </source>
</reference>
<dbReference type="Proteomes" id="UP000215914">
    <property type="component" value="Unassembled WGS sequence"/>
</dbReference>
<reference evidence="1" key="2">
    <citation type="submission" date="2020-06" db="EMBL/GenBank/DDBJ databases">
        <title>Helianthus annuus Genome sequencing and assembly Release 2.</title>
        <authorList>
            <person name="Gouzy J."/>
            <person name="Langlade N."/>
            <person name="Munos S."/>
        </authorList>
    </citation>
    <scope>NUCLEOTIDE SEQUENCE</scope>
    <source>
        <tissue evidence="1">Leaves</tissue>
    </source>
</reference>
<dbReference type="AlphaFoldDB" id="A0A9K3DGI8"/>
<proteinExistence type="predicted"/>
<dbReference type="PANTHER" id="PTHR23012:SF176">
    <property type="entry name" value="OS01G0894600 PROTEIN"/>
    <property type="match status" value="1"/>
</dbReference>